<protein>
    <submittedName>
        <fullName evidence="1">Uncharacterized protein</fullName>
    </submittedName>
</protein>
<feature type="non-terminal residue" evidence="1">
    <location>
        <position position="1"/>
    </location>
</feature>
<name>A0A699ZP49_HAELA</name>
<proteinExistence type="predicted"/>
<reference evidence="1 2" key="1">
    <citation type="submission" date="2020-02" db="EMBL/GenBank/DDBJ databases">
        <title>Draft genome sequence of Haematococcus lacustris strain NIES-144.</title>
        <authorList>
            <person name="Morimoto D."/>
            <person name="Nakagawa S."/>
            <person name="Yoshida T."/>
            <person name="Sawayama S."/>
        </authorList>
    </citation>
    <scope>NUCLEOTIDE SEQUENCE [LARGE SCALE GENOMIC DNA]</scope>
    <source>
        <strain evidence="1 2">NIES-144</strain>
    </source>
</reference>
<evidence type="ECO:0000313" key="2">
    <source>
        <dbReference type="Proteomes" id="UP000485058"/>
    </source>
</evidence>
<accession>A0A699ZP49</accession>
<dbReference type="EMBL" id="BLLF01001823">
    <property type="protein sequence ID" value="GFH21409.1"/>
    <property type="molecule type" value="Genomic_DNA"/>
</dbReference>
<dbReference type="Proteomes" id="UP000485058">
    <property type="component" value="Unassembled WGS sequence"/>
</dbReference>
<organism evidence="1 2">
    <name type="scientific">Haematococcus lacustris</name>
    <name type="common">Green alga</name>
    <name type="synonym">Haematococcus pluvialis</name>
    <dbReference type="NCBI Taxonomy" id="44745"/>
    <lineage>
        <taxon>Eukaryota</taxon>
        <taxon>Viridiplantae</taxon>
        <taxon>Chlorophyta</taxon>
        <taxon>core chlorophytes</taxon>
        <taxon>Chlorophyceae</taxon>
        <taxon>CS clade</taxon>
        <taxon>Chlamydomonadales</taxon>
        <taxon>Haematococcaceae</taxon>
        <taxon>Haematococcus</taxon>
    </lineage>
</organism>
<keyword evidence="2" id="KW-1185">Reference proteome</keyword>
<evidence type="ECO:0000313" key="1">
    <source>
        <dbReference type="EMBL" id="GFH21409.1"/>
    </source>
</evidence>
<sequence>DLRHRVVAGRHVEALAIVYLDYWDANPSVEDLLERLEAVKQLYCQQACLSDGTEVPHSPGMGISQLWQSLSEQPITALGISAYGRLAELAMISHTARPLGCGWMLPTRRGAMVFKLAQSEGDWCWIGNDDDSRHRDQPRHQPCDGPGPFVTSISLA</sequence>
<dbReference type="AlphaFoldDB" id="A0A699ZP49"/>
<gene>
    <name evidence="1" type="ORF">HaLaN_18713</name>
</gene>
<feature type="non-terminal residue" evidence="1">
    <location>
        <position position="156"/>
    </location>
</feature>
<comment type="caution">
    <text evidence="1">The sequence shown here is derived from an EMBL/GenBank/DDBJ whole genome shotgun (WGS) entry which is preliminary data.</text>
</comment>